<evidence type="ECO:0000313" key="7">
    <source>
        <dbReference type="Proteomes" id="UP000249542"/>
    </source>
</evidence>
<proteinExistence type="inferred from homology"/>
<feature type="binding site" evidence="3">
    <location>
        <position position="53"/>
    </location>
    <ligand>
        <name>substrate</name>
    </ligand>
</feature>
<dbReference type="Proteomes" id="UP000249542">
    <property type="component" value="Unassembled WGS sequence"/>
</dbReference>
<dbReference type="SUPFAM" id="SSF52467">
    <property type="entry name" value="DHS-like NAD/FAD-binding domain"/>
    <property type="match status" value="1"/>
</dbReference>
<keyword evidence="2 3" id="KW-0520">NAD</keyword>
<protein>
    <recommendedName>
        <fullName evidence="3">NAD-dependent protein deacylase</fullName>
        <ecNumber evidence="3">2.3.1.286</ecNumber>
    </recommendedName>
    <alternativeName>
        <fullName evidence="3">Regulatory protein SIR2 homolog</fullName>
    </alternativeName>
</protein>
<dbReference type="InterPro" id="IPR003000">
    <property type="entry name" value="Sirtuin"/>
</dbReference>
<dbReference type="Pfam" id="PF02146">
    <property type="entry name" value="SIR2"/>
    <property type="match status" value="1"/>
</dbReference>
<evidence type="ECO:0000313" key="6">
    <source>
        <dbReference type="EMBL" id="PZW39203.1"/>
    </source>
</evidence>
<comment type="subcellular location">
    <subcellularLocation>
        <location evidence="3">Cytoplasm</location>
    </subcellularLocation>
</comment>
<dbReference type="GO" id="GO:0005737">
    <property type="term" value="C:cytoplasm"/>
    <property type="evidence" value="ECO:0007669"/>
    <property type="project" value="UniProtKB-SubCell"/>
</dbReference>
<feature type="binding site" evidence="3">
    <location>
        <begin position="169"/>
        <end position="171"/>
    </location>
    <ligand>
        <name>NAD(+)</name>
        <dbReference type="ChEBI" id="CHEBI:57540"/>
    </ligand>
</feature>
<gene>
    <name evidence="3" type="primary">cobB</name>
    <name evidence="6" type="ORF">LX95_02345</name>
</gene>
<dbReference type="EC" id="2.3.1.286" evidence="3"/>
<feature type="binding site" evidence="3">
    <location>
        <position position="212"/>
    </location>
    <ligand>
        <name>NAD(+)</name>
        <dbReference type="ChEBI" id="CHEBI:57540"/>
    </ligand>
</feature>
<dbReference type="Gene3D" id="3.40.50.1220">
    <property type="entry name" value="TPP-binding domain"/>
    <property type="match status" value="1"/>
</dbReference>
<feature type="active site" description="Proton acceptor" evidence="3">
    <location>
        <position position="104"/>
    </location>
</feature>
<dbReference type="RefSeq" id="WP_111541622.1">
    <property type="nucleotide sequence ID" value="NZ_QKYV01000006.1"/>
</dbReference>
<comment type="catalytic activity">
    <reaction evidence="3">
        <text>N(6)-acetyl-L-lysyl-[protein] + NAD(+) + H2O = 2''-O-acetyl-ADP-D-ribose + nicotinamide + L-lysyl-[protein]</text>
        <dbReference type="Rhea" id="RHEA:43636"/>
        <dbReference type="Rhea" id="RHEA-COMP:9752"/>
        <dbReference type="Rhea" id="RHEA-COMP:10731"/>
        <dbReference type="ChEBI" id="CHEBI:15377"/>
        <dbReference type="ChEBI" id="CHEBI:17154"/>
        <dbReference type="ChEBI" id="CHEBI:29969"/>
        <dbReference type="ChEBI" id="CHEBI:57540"/>
        <dbReference type="ChEBI" id="CHEBI:61930"/>
        <dbReference type="ChEBI" id="CHEBI:83767"/>
        <dbReference type="EC" id="2.3.1.286"/>
    </reaction>
</comment>
<dbReference type="PANTHER" id="PTHR11085:SF4">
    <property type="entry name" value="NAD-DEPENDENT PROTEIN DEACYLASE"/>
    <property type="match status" value="1"/>
</dbReference>
<keyword evidence="3" id="KW-0963">Cytoplasm</keyword>
<dbReference type="GO" id="GO:0036055">
    <property type="term" value="F:protein-succinyllysine desuccinylase activity"/>
    <property type="evidence" value="ECO:0007669"/>
    <property type="project" value="UniProtKB-UniRule"/>
</dbReference>
<feature type="binding site" evidence="3">
    <location>
        <begin position="86"/>
        <end position="89"/>
    </location>
    <ligand>
        <name>NAD(+)</name>
        <dbReference type="ChEBI" id="CHEBI:57540"/>
    </ligand>
</feature>
<dbReference type="PROSITE" id="PS50305">
    <property type="entry name" value="SIRTUIN"/>
    <property type="match status" value="1"/>
</dbReference>
<comment type="similarity">
    <text evidence="3">Belongs to the sirtuin family. Class III subfamily.</text>
</comment>
<dbReference type="CDD" id="cd01412">
    <property type="entry name" value="SIRT5_Af1_CobB"/>
    <property type="match status" value="1"/>
</dbReference>
<accession>A0A2W7IKY3</accession>
<dbReference type="AlphaFoldDB" id="A0A2W7IKY3"/>
<comment type="caution">
    <text evidence="3 4">Lacks conserved residue(s) required for the propagation of feature annotation.</text>
</comment>
<feature type="binding site" evidence="3">
    <location>
        <position position="56"/>
    </location>
    <ligand>
        <name>substrate</name>
    </ligand>
</feature>
<comment type="catalytic activity">
    <reaction evidence="3">
        <text>N(6)-succinyl-L-lysyl-[protein] + NAD(+) + H2O = 2''-O-succinyl-ADP-D-ribose + nicotinamide + L-lysyl-[protein]</text>
        <dbReference type="Rhea" id="RHEA:47668"/>
        <dbReference type="Rhea" id="RHEA-COMP:9752"/>
        <dbReference type="Rhea" id="RHEA-COMP:11877"/>
        <dbReference type="ChEBI" id="CHEBI:15377"/>
        <dbReference type="ChEBI" id="CHEBI:17154"/>
        <dbReference type="ChEBI" id="CHEBI:29969"/>
        <dbReference type="ChEBI" id="CHEBI:57540"/>
        <dbReference type="ChEBI" id="CHEBI:87830"/>
        <dbReference type="ChEBI" id="CHEBI:87832"/>
    </reaction>
</comment>
<keyword evidence="7" id="KW-1185">Reference proteome</keyword>
<name>A0A2W7IKY3_9FLAO</name>
<dbReference type="EMBL" id="QKYV01000006">
    <property type="protein sequence ID" value="PZW39203.1"/>
    <property type="molecule type" value="Genomic_DNA"/>
</dbReference>
<evidence type="ECO:0000256" key="3">
    <source>
        <dbReference type="HAMAP-Rule" id="MF_01121"/>
    </source>
</evidence>
<dbReference type="Gene3D" id="3.30.1600.10">
    <property type="entry name" value="SIR2/SIRT2 'Small Domain"/>
    <property type="match status" value="1"/>
</dbReference>
<dbReference type="GO" id="GO:0036054">
    <property type="term" value="F:protein-malonyllysine demalonylase activity"/>
    <property type="evidence" value="ECO:0007669"/>
    <property type="project" value="InterPro"/>
</dbReference>
<evidence type="ECO:0000259" key="5">
    <source>
        <dbReference type="PROSITE" id="PS50305"/>
    </source>
</evidence>
<dbReference type="HAMAP" id="MF_01121">
    <property type="entry name" value="Sirtuin_ClassIII"/>
    <property type="match status" value="1"/>
</dbReference>
<evidence type="ECO:0000256" key="4">
    <source>
        <dbReference type="PROSITE-ProRule" id="PRU00236"/>
    </source>
</evidence>
<comment type="function">
    <text evidence="3">NAD-dependent lysine deacetylase and desuccinylase that specifically removes acetyl and succinyl groups on target proteins. Modulates the activities of several proteins which are inactive in their acylated form.</text>
</comment>
<dbReference type="InterPro" id="IPR050134">
    <property type="entry name" value="NAD-dep_sirtuin_deacylases"/>
</dbReference>
<evidence type="ECO:0000256" key="1">
    <source>
        <dbReference type="ARBA" id="ARBA00022679"/>
    </source>
</evidence>
<comment type="caution">
    <text evidence="6">The sequence shown here is derived from an EMBL/GenBank/DDBJ whole genome shotgun (WGS) entry which is preliminary data.</text>
</comment>
<dbReference type="InterPro" id="IPR029035">
    <property type="entry name" value="DHS-like_NAD/FAD-binding_dom"/>
</dbReference>
<dbReference type="InterPro" id="IPR026590">
    <property type="entry name" value="Ssirtuin_cat_dom"/>
</dbReference>
<dbReference type="GO" id="GO:0070403">
    <property type="term" value="F:NAD+ binding"/>
    <property type="evidence" value="ECO:0007669"/>
    <property type="project" value="UniProtKB-UniRule"/>
</dbReference>
<sequence length="226" mass="25425">MKNIVVLTGAGISAESGIKTFRDDNGLWEGHDVMKVASPKGFEENPALVLDFYNKRRKQLLEVEPNAAHYALKDLEKKYNVSIITQNVDDLHERAGSSNVIHLHGELLKVRSSFDKDLVLNWKKDLNLGDFCEFNSQLRPHIVWFGEEVPLLETAALEVQQADILLIIGTSMQVYPAAGLKDFAPSHCQMYFIDPQPAIRESQNLRIIKENASTGVKKLVESLLQN</sequence>
<keyword evidence="1" id="KW-0808">Transferase</keyword>
<dbReference type="PANTHER" id="PTHR11085">
    <property type="entry name" value="NAD-DEPENDENT PROTEIN DEACYLASE SIRTUIN-5, MITOCHONDRIAL-RELATED"/>
    <property type="match status" value="1"/>
</dbReference>
<feature type="domain" description="Deacetylase sirtuin-type" evidence="5">
    <location>
        <begin position="1"/>
        <end position="226"/>
    </location>
</feature>
<dbReference type="GO" id="GO:0017136">
    <property type="term" value="F:histone deacetylase activity, NAD-dependent"/>
    <property type="evidence" value="ECO:0007669"/>
    <property type="project" value="TreeGrafter"/>
</dbReference>
<feature type="binding site" evidence="3">
    <location>
        <begin position="9"/>
        <end position="28"/>
    </location>
    <ligand>
        <name>NAD(+)</name>
        <dbReference type="ChEBI" id="CHEBI:57540"/>
    </ligand>
</feature>
<dbReference type="InterPro" id="IPR027546">
    <property type="entry name" value="Sirtuin_class_III"/>
</dbReference>
<comment type="domain">
    <text evidence="3">2 residues (Tyr-53 and Arg-56) present in a large hydrophobic pocket are probably involved in substrate specificity. They are important for desuccinylation activity, but dispensable for deacetylation activity.</text>
</comment>
<organism evidence="6 7">
    <name type="scientific">Mesonia algae</name>
    <dbReference type="NCBI Taxonomy" id="213248"/>
    <lineage>
        <taxon>Bacteria</taxon>
        <taxon>Pseudomonadati</taxon>
        <taxon>Bacteroidota</taxon>
        <taxon>Flavobacteriia</taxon>
        <taxon>Flavobacteriales</taxon>
        <taxon>Flavobacteriaceae</taxon>
        <taxon>Mesonia</taxon>
    </lineage>
</organism>
<evidence type="ECO:0000256" key="2">
    <source>
        <dbReference type="ARBA" id="ARBA00023027"/>
    </source>
</evidence>
<dbReference type="InterPro" id="IPR026591">
    <property type="entry name" value="Sirtuin_cat_small_dom_sf"/>
</dbReference>
<reference evidence="6 7" key="1">
    <citation type="submission" date="2018-06" db="EMBL/GenBank/DDBJ databases">
        <title>Genomic Encyclopedia of Archaeal and Bacterial Type Strains, Phase II (KMG-II): from individual species to whole genera.</title>
        <authorList>
            <person name="Goeker M."/>
        </authorList>
    </citation>
    <scope>NUCLEOTIDE SEQUENCE [LARGE SCALE GENOMIC DNA]</scope>
    <source>
        <strain evidence="6 7">DSM 15361</strain>
    </source>
</reference>